<dbReference type="InterPro" id="IPR015068">
    <property type="entry name" value="DUF1877"/>
</dbReference>
<dbReference type="SUPFAM" id="SSF111069">
    <property type="entry name" value="Hypothetical protein yfbM"/>
    <property type="match status" value="1"/>
</dbReference>
<protein>
    <submittedName>
        <fullName evidence="1">YfbM family protein</fullName>
    </submittedName>
</protein>
<dbReference type="Proteomes" id="UP000531840">
    <property type="component" value="Unassembled WGS sequence"/>
</dbReference>
<evidence type="ECO:0000313" key="2">
    <source>
        <dbReference type="Proteomes" id="UP000531840"/>
    </source>
</evidence>
<reference evidence="1 2" key="1">
    <citation type="submission" date="2020-07" db="EMBL/GenBank/DDBJ databases">
        <title>MOT database genomes.</title>
        <authorList>
            <person name="Joseph S."/>
            <person name="Aduse-Opoku J."/>
            <person name="Hashim A."/>
            <person name="Wade W."/>
            <person name="Curtis M."/>
        </authorList>
    </citation>
    <scope>NUCLEOTIDE SEQUENCE [LARGE SCALE GENOMIC DNA]</scope>
    <source>
        <strain evidence="1 2">CIP 106318</strain>
    </source>
</reference>
<gene>
    <name evidence="1" type="ORF">HZY85_05310</name>
</gene>
<organism evidence="1 2">
    <name type="scientific">Gemelliphila palaticanis</name>
    <dbReference type="NCBI Taxonomy" id="81950"/>
    <lineage>
        <taxon>Bacteria</taxon>
        <taxon>Bacillati</taxon>
        <taxon>Bacillota</taxon>
        <taxon>Bacilli</taxon>
        <taxon>Bacillales</taxon>
        <taxon>Gemellaceae</taxon>
        <taxon>Gemelliphila</taxon>
    </lineage>
</organism>
<accession>A0ABX2SZ18</accession>
<dbReference type="Gene3D" id="3.40.1760.10">
    <property type="entry name" value="YfbM-like super family"/>
    <property type="match status" value="1"/>
</dbReference>
<dbReference type="EMBL" id="JACBYF010000009">
    <property type="protein sequence ID" value="NYS47615.1"/>
    <property type="molecule type" value="Genomic_DNA"/>
</dbReference>
<dbReference type="RefSeq" id="WP_179941403.1">
    <property type="nucleotide sequence ID" value="NZ_JACBYF010000009.1"/>
</dbReference>
<dbReference type="Pfam" id="PF08974">
    <property type="entry name" value="DUF1877"/>
    <property type="match status" value="1"/>
</dbReference>
<sequence>MGMYANYMYLSDKNLLDLKSFENDEVFENVEDWDEEAELSTNIDKMWDVLHFVFTGVGSNTPIKNHPLSEAIVGVNALEEVAEFVAYIEKSRVKEIVSALESFDFEKSMKDFSMQACKNANLYPAIWDYEEEKDEIIEELTEYFGNLKEFYEKILKINGNVLVTIY</sequence>
<evidence type="ECO:0000313" key="1">
    <source>
        <dbReference type="EMBL" id="NYS47615.1"/>
    </source>
</evidence>
<dbReference type="InterPro" id="IPR035944">
    <property type="entry name" value="YfbM-like_sf"/>
</dbReference>
<keyword evidence="2" id="KW-1185">Reference proteome</keyword>
<proteinExistence type="predicted"/>
<name>A0ABX2SZ18_9BACL</name>
<comment type="caution">
    <text evidence="1">The sequence shown here is derived from an EMBL/GenBank/DDBJ whole genome shotgun (WGS) entry which is preliminary data.</text>
</comment>